<dbReference type="PANTHER" id="PTHR36966:SF1">
    <property type="entry name" value="REP-ASSOCIATED TYROSINE TRANSPOSASE"/>
    <property type="match status" value="1"/>
</dbReference>
<dbReference type="Gene3D" id="3.30.70.1290">
    <property type="entry name" value="Transposase IS200-like"/>
    <property type="match status" value="1"/>
</dbReference>
<protein>
    <submittedName>
        <fullName evidence="2">Transposase</fullName>
    </submittedName>
</protein>
<dbReference type="RefSeq" id="WP_191615905.1">
    <property type="nucleotide sequence ID" value="NZ_JACYFG010000006.1"/>
</dbReference>
<dbReference type="GO" id="GO:0006313">
    <property type="term" value="P:DNA transposition"/>
    <property type="evidence" value="ECO:0007669"/>
    <property type="project" value="InterPro"/>
</dbReference>
<accession>A0A927F5W7</accession>
<name>A0A927F5W7_9BACT</name>
<proteinExistence type="predicted"/>
<dbReference type="InterPro" id="IPR002686">
    <property type="entry name" value="Transposase_17"/>
</dbReference>
<dbReference type="GO" id="GO:0043565">
    <property type="term" value="F:sequence-specific DNA binding"/>
    <property type="evidence" value="ECO:0007669"/>
    <property type="project" value="TreeGrafter"/>
</dbReference>
<evidence type="ECO:0000259" key="1">
    <source>
        <dbReference type="SMART" id="SM01321"/>
    </source>
</evidence>
<sequence length="147" mass="17317">MPLFDQGKRPRIVFLTVCSKGRAPVMANDLFVEALRSAWREADHWQVGRWLVMPDHVHLFCAPGVVDAPPVGKWIRYWKSVVSRSLREGKLEGFAWQRDFWDTQLRSGDSYSEKWAYVEMNPVRAGLVESPDWWRWQGEENVLLWKE</sequence>
<evidence type="ECO:0000313" key="3">
    <source>
        <dbReference type="Proteomes" id="UP000622317"/>
    </source>
</evidence>
<evidence type="ECO:0000313" key="2">
    <source>
        <dbReference type="EMBL" id="MBD5778777.1"/>
    </source>
</evidence>
<organism evidence="2 3">
    <name type="scientific">Pelagicoccus enzymogenes</name>
    <dbReference type="NCBI Taxonomy" id="2773457"/>
    <lineage>
        <taxon>Bacteria</taxon>
        <taxon>Pseudomonadati</taxon>
        <taxon>Verrucomicrobiota</taxon>
        <taxon>Opitutia</taxon>
        <taxon>Puniceicoccales</taxon>
        <taxon>Pelagicoccaceae</taxon>
        <taxon>Pelagicoccus</taxon>
    </lineage>
</organism>
<reference evidence="2" key="1">
    <citation type="submission" date="2020-09" db="EMBL/GenBank/DDBJ databases">
        <title>Pelagicoccus enzymogenes sp. nov. with an EPS production, isolated from marine sediment.</title>
        <authorList>
            <person name="Feng X."/>
        </authorList>
    </citation>
    <scope>NUCLEOTIDE SEQUENCE</scope>
    <source>
        <strain evidence="2">NFK12</strain>
    </source>
</reference>
<dbReference type="EMBL" id="JACYFG010000006">
    <property type="protein sequence ID" value="MBD5778777.1"/>
    <property type="molecule type" value="Genomic_DNA"/>
</dbReference>
<comment type="caution">
    <text evidence="2">The sequence shown here is derived from an EMBL/GenBank/DDBJ whole genome shotgun (WGS) entry which is preliminary data.</text>
</comment>
<dbReference type="AlphaFoldDB" id="A0A927F5W7"/>
<dbReference type="GO" id="GO:0004803">
    <property type="term" value="F:transposase activity"/>
    <property type="evidence" value="ECO:0007669"/>
    <property type="project" value="InterPro"/>
</dbReference>
<dbReference type="SUPFAM" id="SSF143422">
    <property type="entry name" value="Transposase IS200-like"/>
    <property type="match status" value="1"/>
</dbReference>
<feature type="domain" description="Transposase IS200-like" evidence="1">
    <location>
        <begin position="9"/>
        <end position="121"/>
    </location>
</feature>
<dbReference type="NCBIfam" id="NF047646">
    <property type="entry name" value="REP_Tyr_transpos"/>
    <property type="match status" value="1"/>
</dbReference>
<dbReference type="InterPro" id="IPR052715">
    <property type="entry name" value="RAYT_transposase"/>
</dbReference>
<dbReference type="Proteomes" id="UP000622317">
    <property type="component" value="Unassembled WGS sequence"/>
</dbReference>
<dbReference type="SMART" id="SM01321">
    <property type="entry name" value="Y1_Tnp"/>
    <property type="match status" value="1"/>
</dbReference>
<dbReference type="PANTHER" id="PTHR36966">
    <property type="entry name" value="REP-ASSOCIATED TYROSINE TRANSPOSASE"/>
    <property type="match status" value="1"/>
</dbReference>
<dbReference type="InterPro" id="IPR036515">
    <property type="entry name" value="Transposase_17_sf"/>
</dbReference>
<gene>
    <name evidence="2" type="ORF">IEN85_04690</name>
</gene>
<keyword evidence="3" id="KW-1185">Reference proteome</keyword>